<reference evidence="4 5" key="1">
    <citation type="submission" date="2024-02" db="EMBL/GenBank/DDBJ databases">
        <title>A draft genome for the cacao thread blight pathogen Marasmius crinis-equi.</title>
        <authorList>
            <person name="Cohen S.P."/>
            <person name="Baruah I.K."/>
            <person name="Amoako-Attah I."/>
            <person name="Bukari Y."/>
            <person name="Meinhardt L.W."/>
            <person name="Bailey B.A."/>
        </authorList>
    </citation>
    <scope>NUCLEOTIDE SEQUENCE [LARGE SCALE GENOMIC DNA]</scope>
    <source>
        <strain evidence="4 5">GH-76</strain>
    </source>
</reference>
<protein>
    <recommendedName>
        <fullName evidence="3">Carboxylesterase type B domain-containing protein</fullName>
    </recommendedName>
</protein>
<name>A0ABR3END5_9AGAR</name>
<dbReference type="InterPro" id="IPR002018">
    <property type="entry name" value="CarbesteraseB"/>
</dbReference>
<dbReference type="EMBL" id="JBAHYK010002844">
    <property type="protein sequence ID" value="KAL0564335.1"/>
    <property type="molecule type" value="Genomic_DNA"/>
</dbReference>
<keyword evidence="5" id="KW-1185">Reference proteome</keyword>
<evidence type="ECO:0000256" key="2">
    <source>
        <dbReference type="ARBA" id="ARBA00022801"/>
    </source>
</evidence>
<dbReference type="SUPFAM" id="SSF53474">
    <property type="entry name" value="alpha/beta-Hydrolases"/>
    <property type="match status" value="1"/>
</dbReference>
<dbReference type="InterPro" id="IPR029058">
    <property type="entry name" value="AB_hydrolase_fold"/>
</dbReference>
<dbReference type="InterPro" id="IPR050654">
    <property type="entry name" value="AChE-related_enzymes"/>
</dbReference>
<gene>
    <name evidence="4" type="ORF">V5O48_017712</name>
</gene>
<sequence>MVSNAGCNNTDDLKALECLRSVNTTTLANAGKKVIDARPATLYIFAPYLDGDFITSRPVEGFSSGNFAKVPVLFGANTNEGAHWSNDVRDPNANTSMPNATENTVFNFLEGQYATFTSGTFDRAVSLYPLAEYQGSFSLQGQQMYGEARFICTASLITGGVAKSNVKAFQYHYNNDHLSSDHATELVAFWGTPSTASDSDKALFKGMREFWSSFVTSGEPQSSLAIWSPTNEEGTRRLRLDPAGTHMEDMGVQKERCEFWHSISGEIDT</sequence>
<dbReference type="PANTHER" id="PTHR43918">
    <property type="entry name" value="ACETYLCHOLINESTERASE"/>
    <property type="match status" value="1"/>
</dbReference>
<comment type="caution">
    <text evidence="4">The sequence shown here is derived from an EMBL/GenBank/DDBJ whole genome shotgun (WGS) entry which is preliminary data.</text>
</comment>
<dbReference type="Gene3D" id="3.40.50.1820">
    <property type="entry name" value="alpha/beta hydrolase"/>
    <property type="match status" value="1"/>
</dbReference>
<evidence type="ECO:0000313" key="4">
    <source>
        <dbReference type="EMBL" id="KAL0564335.1"/>
    </source>
</evidence>
<feature type="domain" description="Carboxylesterase type B" evidence="3">
    <location>
        <begin position="3"/>
        <end position="260"/>
    </location>
</feature>
<keyword evidence="2" id="KW-0378">Hydrolase</keyword>
<organism evidence="4 5">
    <name type="scientific">Marasmius crinis-equi</name>
    <dbReference type="NCBI Taxonomy" id="585013"/>
    <lineage>
        <taxon>Eukaryota</taxon>
        <taxon>Fungi</taxon>
        <taxon>Dikarya</taxon>
        <taxon>Basidiomycota</taxon>
        <taxon>Agaricomycotina</taxon>
        <taxon>Agaricomycetes</taxon>
        <taxon>Agaricomycetidae</taxon>
        <taxon>Agaricales</taxon>
        <taxon>Marasmiineae</taxon>
        <taxon>Marasmiaceae</taxon>
        <taxon>Marasmius</taxon>
    </lineage>
</organism>
<comment type="similarity">
    <text evidence="1">Belongs to the type-B carboxylesterase/lipase family.</text>
</comment>
<evidence type="ECO:0000259" key="3">
    <source>
        <dbReference type="Pfam" id="PF00135"/>
    </source>
</evidence>
<dbReference type="PANTHER" id="PTHR43918:SF4">
    <property type="entry name" value="CARBOXYLIC ESTER HYDROLASE"/>
    <property type="match status" value="1"/>
</dbReference>
<accession>A0ABR3END5</accession>
<dbReference type="Pfam" id="PF00135">
    <property type="entry name" value="COesterase"/>
    <property type="match status" value="1"/>
</dbReference>
<dbReference type="Proteomes" id="UP001465976">
    <property type="component" value="Unassembled WGS sequence"/>
</dbReference>
<evidence type="ECO:0000256" key="1">
    <source>
        <dbReference type="ARBA" id="ARBA00005964"/>
    </source>
</evidence>
<proteinExistence type="inferred from homology"/>
<evidence type="ECO:0000313" key="5">
    <source>
        <dbReference type="Proteomes" id="UP001465976"/>
    </source>
</evidence>